<feature type="domain" description="LTD" evidence="6">
    <location>
        <begin position="500"/>
        <end position="618"/>
    </location>
</feature>
<dbReference type="PROSITE" id="PS51841">
    <property type="entry name" value="LTD"/>
    <property type="match status" value="1"/>
</dbReference>
<keyword evidence="9" id="KW-1185">Reference proteome</keyword>
<dbReference type="Proteomes" id="UP000324629">
    <property type="component" value="Unassembled WGS sequence"/>
</dbReference>
<dbReference type="GO" id="GO:0007097">
    <property type="term" value="P:nuclear migration"/>
    <property type="evidence" value="ECO:0007669"/>
    <property type="project" value="TreeGrafter"/>
</dbReference>
<dbReference type="PROSITE" id="PS51842">
    <property type="entry name" value="IF_ROD_2"/>
    <property type="match status" value="1"/>
</dbReference>
<dbReference type="GO" id="GO:0006998">
    <property type="term" value="P:nuclear envelope organization"/>
    <property type="evidence" value="ECO:0007669"/>
    <property type="project" value="TreeGrafter"/>
</dbReference>
<feature type="region of interest" description="Disordered" evidence="5">
    <location>
        <begin position="396"/>
        <end position="449"/>
    </location>
</feature>
<gene>
    <name evidence="8" type="ORF">DEA37_0013898</name>
</gene>
<dbReference type="GO" id="GO:0005200">
    <property type="term" value="F:structural constituent of cytoskeleton"/>
    <property type="evidence" value="ECO:0007669"/>
    <property type="project" value="TreeGrafter"/>
</dbReference>
<dbReference type="InterPro" id="IPR018039">
    <property type="entry name" value="IF_conserved"/>
</dbReference>
<evidence type="ECO:0000256" key="5">
    <source>
        <dbReference type="SAM" id="MobiDB-lite"/>
    </source>
</evidence>
<evidence type="ECO:0008006" key="10">
    <source>
        <dbReference type="Google" id="ProtNLM"/>
    </source>
</evidence>
<feature type="domain" description="IF rod" evidence="7">
    <location>
        <begin position="44"/>
        <end position="396"/>
    </location>
</feature>
<feature type="compositionally biased region" description="Polar residues" evidence="5">
    <location>
        <begin position="424"/>
        <end position="436"/>
    </location>
</feature>
<comment type="similarity">
    <text evidence="3">Belongs to the intermediate filament family.</text>
</comment>
<dbReference type="GO" id="GO:0051664">
    <property type="term" value="P:nuclear pore localization"/>
    <property type="evidence" value="ECO:0007669"/>
    <property type="project" value="TreeGrafter"/>
</dbReference>
<feature type="region of interest" description="Disordered" evidence="5">
    <location>
        <begin position="67"/>
        <end position="89"/>
    </location>
</feature>
<dbReference type="Pfam" id="PF00038">
    <property type="entry name" value="Filament"/>
    <property type="match status" value="1"/>
</dbReference>
<dbReference type="SUPFAM" id="SSF64593">
    <property type="entry name" value="Intermediate filament protein, coiled coil region"/>
    <property type="match status" value="1"/>
</dbReference>
<dbReference type="GO" id="GO:0031507">
    <property type="term" value="P:heterochromatin formation"/>
    <property type="evidence" value="ECO:0007669"/>
    <property type="project" value="TreeGrafter"/>
</dbReference>
<dbReference type="Gene3D" id="2.60.40.1260">
    <property type="entry name" value="Lamin Tail domain"/>
    <property type="match status" value="1"/>
</dbReference>
<evidence type="ECO:0000256" key="2">
    <source>
        <dbReference type="ARBA" id="ARBA00023054"/>
    </source>
</evidence>
<dbReference type="SMART" id="SM01391">
    <property type="entry name" value="Filament"/>
    <property type="match status" value="1"/>
</dbReference>
<reference evidence="8 9" key="1">
    <citation type="journal article" date="2019" name="Gigascience">
        <title>Whole-genome sequence of the oriental lung fluke Paragonimus westermani.</title>
        <authorList>
            <person name="Oey H."/>
            <person name="Zakrzewski M."/>
            <person name="Narain K."/>
            <person name="Devi K.R."/>
            <person name="Agatsuma T."/>
            <person name="Nawaratna S."/>
            <person name="Gobert G.N."/>
            <person name="Jones M.K."/>
            <person name="Ragan M.A."/>
            <person name="McManus D.P."/>
            <person name="Krause L."/>
        </authorList>
    </citation>
    <scope>NUCLEOTIDE SEQUENCE [LARGE SCALE GENOMIC DNA]</scope>
    <source>
        <strain evidence="8 9">IND2009</strain>
    </source>
</reference>
<proteinExistence type="inferred from homology"/>
<dbReference type="GO" id="GO:0005882">
    <property type="term" value="C:intermediate filament"/>
    <property type="evidence" value="ECO:0007669"/>
    <property type="project" value="UniProtKB-KW"/>
</dbReference>
<dbReference type="InterPro" id="IPR036415">
    <property type="entry name" value="Lamin_tail_dom_sf"/>
</dbReference>
<evidence type="ECO:0000256" key="4">
    <source>
        <dbReference type="SAM" id="Coils"/>
    </source>
</evidence>
<evidence type="ECO:0000256" key="1">
    <source>
        <dbReference type="ARBA" id="ARBA00022754"/>
    </source>
</evidence>
<dbReference type="PANTHER" id="PTHR45721:SF12">
    <property type="entry name" value="INTERMEDIATE FILAMENT PROTEIN IFA-1"/>
    <property type="match status" value="1"/>
</dbReference>
<accession>A0A5J4NK53</accession>
<dbReference type="AlphaFoldDB" id="A0A5J4NK53"/>
<comment type="caution">
    <text evidence="8">The sequence shown here is derived from an EMBL/GenBank/DDBJ whole genome shotgun (WGS) entry which is preliminary data.</text>
</comment>
<dbReference type="SUPFAM" id="SSF74853">
    <property type="entry name" value="Lamin A/C globular tail domain"/>
    <property type="match status" value="1"/>
</dbReference>
<evidence type="ECO:0000259" key="6">
    <source>
        <dbReference type="PROSITE" id="PS51841"/>
    </source>
</evidence>
<dbReference type="Gene3D" id="1.20.5.170">
    <property type="match status" value="1"/>
</dbReference>
<evidence type="ECO:0000256" key="3">
    <source>
        <dbReference type="RuleBase" id="RU000685"/>
    </source>
</evidence>
<name>A0A5J4NK53_9TREM</name>
<evidence type="ECO:0000313" key="8">
    <source>
        <dbReference type="EMBL" id="KAA3675976.1"/>
    </source>
</evidence>
<feature type="coiled-coil region" evidence="4">
    <location>
        <begin position="301"/>
        <end position="388"/>
    </location>
</feature>
<dbReference type="GO" id="GO:0005652">
    <property type="term" value="C:nuclear lamina"/>
    <property type="evidence" value="ECO:0007669"/>
    <property type="project" value="TreeGrafter"/>
</dbReference>
<dbReference type="EMBL" id="QNGE01002212">
    <property type="protein sequence ID" value="KAA3675976.1"/>
    <property type="molecule type" value="Genomic_DNA"/>
</dbReference>
<keyword evidence="1 3" id="KW-0403">Intermediate filament</keyword>
<sequence>MNSPQHQQRWKQLGSLGSLDGLARSTVSLDVPEARSCREAREQSRKEMHFLNEKLASQLEKMRFLSEQNRKLTEENSGSRGRITRETEKLRQTYTTELRQLRQLVDDCEREKADSLAKMATLQQTVRTKQDQIQHLSRANQKLSEQLDQALKECSAKDADNALLQRHINAAEEEAERLRNALEQSKQNNKQLHTNLDEETASRMACQSEMQTLREEMEFLRNVHEQELDELRALANVDHEQDREQWREEMQRAIRDIQTEYDQRLDKIRNEMDANYSNRLAEMNKNSAAQNAHFQQICDENTMLKNSLENMRKRAEQFKTKCEQLEDAYNELQEECQNVHKKLESSNRDASYERQAAEEALNKALKELSALTDAKLNLESEIAAYRRLLEAQDSLLPNSKDTRRSRESSPAIHRPKELRVRVPSYSNTTSTGTVRSMKSDAVSRWMDREEPSGQSTRSYLVERTVEDNPRNFILKNRIIVSLLKGSQQLSCSYSDSEKISTGRQENYFQGQLAITECASNGHFIEISNTGNKEAKLAGWCMIRNIDNGRRIIRYTFPNRTIPPHMTFKVWVTGKMGPNAGPYDFEAPYANWGTGNLAHTSLYSPDGVLSEKAAHTQRLDYSP</sequence>
<evidence type="ECO:0000313" key="9">
    <source>
        <dbReference type="Proteomes" id="UP000324629"/>
    </source>
</evidence>
<dbReference type="PROSITE" id="PS00226">
    <property type="entry name" value="IF_ROD_1"/>
    <property type="match status" value="1"/>
</dbReference>
<dbReference type="GO" id="GO:0090435">
    <property type="term" value="P:protein localization to nuclear envelope"/>
    <property type="evidence" value="ECO:0007669"/>
    <property type="project" value="TreeGrafter"/>
</dbReference>
<protein>
    <recommendedName>
        <fullName evidence="10">Lamin B</fullName>
    </recommendedName>
</protein>
<dbReference type="PANTHER" id="PTHR45721">
    <property type="entry name" value="LAMIN DM0-RELATED"/>
    <property type="match status" value="1"/>
</dbReference>
<dbReference type="Pfam" id="PF00932">
    <property type="entry name" value="LTD"/>
    <property type="match status" value="1"/>
</dbReference>
<organism evidence="8 9">
    <name type="scientific">Paragonimus westermani</name>
    <dbReference type="NCBI Taxonomy" id="34504"/>
    <lineage>
        <taxon>Eukaryota</taxon>
        <taxon>Metazoa</taxon>
        <taxon>Spiralia</taxon>
        <taxon>Lophotrochozoa</taxon>
        <taxon>Platyhelminthes</taxon>
        <taxon>Trematoda</taxon>
        <taxon>Digenea</taxon>
        <taxon>Plagiorchiida</taxon>
        <taxon>Troglotremata</taxon>
        <taxon>Troglotrematidae</taxon>
        <taxon>Paragonimus</taxon>
    </lineage>
</organism>
<dbReference type="Gene3D" id="1.20.5.1160">
    <property type="entry name" value="Vasodilator-stimulated phosphoprotein"/>
    <property type="match status" value="1"/>
</dbReference>
<evidence type="ECO:0000259" key="7">
    <source>
        <dbReference type="PROSITE" id="PS51842"/>
    </source>
</evidence>
<dbReference type="InterPro" id="IPR001322">
    <property type="entry name" value="Lamin_tail_dom"/>
</dbReference>
<keyword evidence="2 4" id="KW-0175">Coiled coil</keyword>
<dbReference type="InterPro" id="IPR039008">
    <property type="entry name" value="IF_rod_dom"/>
</dbReference>